<reference evidence="1 2" key="1">
    <citation type="submission" date="2015-04" db="EMBL/GenBank/DDBJ databases">
        <title>The draft genome sequence of Erythrobacter luteus KA37.</title>
        <authorList>
            <person name="Zhuang L."/>
            <person name="Liu Y."/>
            <person name="Shao Z."/>
        </authorList>
    </citation>
    <scope>NUCLEOTIDE SEQUENCE [LARGE SCALE GENOMIC DNA]</scope>
    <source>
        <strain evidence="1 2">KA37</strain>
    </source>
</reference>
<protein>
    <recommendedName>
        <fullName evidence="3">Haloacid dehalogenase</fullName>
    </recommendedName>
</protein>
<dbReference type="InterPro" id="IPR036412">
    <property type="entry name" value="HAD-like_sf"/>
</dbReference>
<organism evidence="1 2">
    <name type="scientific">Aurantiacibacter luteus</name>
    <dbReference type="NCBI Taxonomy" id="1581420"/>
    <lineage>
        <taxon>Bacteria</taxon>
        <taxon>Pseudomonadati</taxon>
        <taxon>Pseudomonadota</taxon>
        <taxon>Alphaproteobacteria</taxon>
        <taxon>Sphingomonadales</taxon>
        <taxon>Erythrobacteraceae</taxon>
        <taxon>Aurantiacibacter</taxon>
    </lineage>
</organism>
<dbReference type="Gene3D" id="1.20.1440.100">
    <property type="entry name" value="SG protein - dephosphorylation function"/>
    <property type="match status" value="1"/>
</dbReference>
<evidence type="ECO:0000313" key="1">
    <source>
        <dbReference type="EMBL" id="KLE35423.1"/>
    </source>
</evidence>
<dbReference type="STRING" id="1581420.AAW00_03030"/>
<dbReference type="PATRIC" id="fig|1581420.6.peg.610"/>
<dbReference type="InterPro" id="IPR023214">
    <property type="entry name" value="HAD_sf"/>
</dbReference>
<evidence type="ECO:0000313" key="2">
    <source>
        <dbReference type="Proteomes" id="UP000053464"/>
    </source>
</evidence>
<dbReference type="AlphaFoldDB" id="A0A0G9N1K2"/>
<dbReference type="SUPFAM" id="SSF56784">
    <property type="entry name" value="HAD-like"/>
    <property type="match status" value="1"/>
</dbReference>
<dbReference type="Gene3D" id="3.40.50.1000">
    <property type="entry name" value="HAD superfamily/HAD-like"/>
    <property type="match status" value="1"/>
</dbReference>
<name>A0A0G9N1K2_9SPHN</name>
<dbReference type="RefSeq" id="WP_047002824.1">
    <property type="nucleotide sequence ID" value="NZ_LBHB01000001.1"/>
</dbReference>
<proteinExistence type="predicted"/>
<dbReference type="Pfam" id="PF12710">
    <property type="entry name" value="HAD"/>
    <property type="match status" value="1"/>
</dbReference>
<dbReference type="EMBL" id="LBHB01000001">
    <property type="protein sequence ID" value="KLE35423.1"/>
    <property type="molecule type" value="Genomic_DNA"/>
</dbReference>
<sequence>MDQPLAPDLVVYDLDETLTRRATFTPFLLHAARTVAPWRLPFLPIWVMAMIGHKVGLWQRTALKTFGMRLMAGRRGPAELAQVAESFAVSRGFLPRAQRAVAEDLAAGRRVIVATAAFAFYARPIAMRLGIHEVVGTHWDGEGIPGGNCYGPVKLARVQAWLADEGLAREGLRVRVVSDSRADAPLLDWADEGWFVNPSARRVAEIERRGWRVVDFRR</sequence>
<accession>A0A0G9N1K2</accession>
<keyword evidence="2" id="KW-1185">Reference proteome</keyword>
<evidence type="ECO:0008006" key="3">
    <source>
        <dbReference type="Google" id="ProtNLM"/>
    </source>
</evidence>
<gene>
    <name evidence="1" type="ORF">AAW00_03030</name>
</gene>
<dbReference type="Proteomes" id="UP000053464">
    <property type="component" value="Unassembled WGS sequence"/>
</dbReference>
<dbReference type="OrthoDB" id="7739434at2"/>
<comment type="caution">
    <text evidence="1">The sequence shown here is derived from an EMBL/GenBank/DDBJ whole genome shotgun (WGS) entry which is preliminary data.</text>
</comment>